<proteinExistence type="predicted"/>
<organism evidence="2 3">
    <name type="scientific">Rossellomorea pakistanensis</name>
    <dbReference type="NCBI Taxonomy" id="992288"/>
    <lineage>
        <taxon>Bacteria</taxon>
        <taxon>Bacillati</taxon>
        <taxon>Bacillota</taxon>
        <taxon>Bacilli</taxon>
        <taxon>Bacillales</taxon>
        <taxon>Bacillaceae</taxon>
        <taxon>Rossellomorea</taxon>
    </lineage>
</organism>
<keyword evidence="1" id="KW-1133">Transmembrane helix</keyword>
<keyword evidence="1" id="KW-0812">Transmembrane</keyword>
<reference evidence="2 3" key="1">
    <citation type="submission" date="2021-01" db="EMBL/GenBank/DDBJ databases">
        <title>Genomic Encyclopedia of Type Strains, Phase IV (KMG-IV): sequencing the most valuable type-strain genomes for metagenomic binning, comparative biology and taxonomic classification.</title>
        <authorList>
            <person name="Goeker M."/>
        </authorList>
    </citation>
    <scope>NUCLEOTIDE SEQUENCE [LARGE SCALE GENOMIC DNA]</scope>
    <source>
        <strain evidence="2 3">DSM 24834</strain>
    </source>
</reference>
<keyword evidence="1" id="KW-0472">Membrane</keyword>
<evidence type="ECO:0000313" key="3">
    <source>
        <dbReference type="Proteomes" id="UP001646157"/>
    </source>
</evidence>
<dbReference type="RefSeq" id="WP_239587819.1">
    <property type="nucleotide sequence ID" value="NZ_JAFBDZ010000009.1"/>
</dbReference>
<evidence type="ECO:0000256" key="1">
    <source>
        <dbReference type="SAM" id="Phobius"/>
    </source>
</evidence>
<name>A0ABS2NKI1_9BACI</name>
<dbReference type="Proteomes" id="UP001646157">
    <property type="component" value="Unassembled WGS sequence"/>
</dbReference>
<evidence type="ECO:0000313" key="2">
    <source>
        <dbReference type="EMBL" id="MBM7588259.1"/>
    </source>
</evidence>
<gene>
    <name evidence="2" type="ORF">JOC86_004856</name>
</gene>
<sequence length="74" mass="7931">MMKKLNEMYVKTAMKVEGMIKNERGSQTLEWIGIAAVVVIVVGVISQAFSGDTSIGTTVKDKLKGMIEQIGGGN</sequence>
<dbReference type="EMBL" id="JAFBDZ010000009">
    <property type="protein sequence ID" value="MBM7588259.1"/>
    <property type="molecule type" value="Genomic_DNA"/>
</dbReference>
<accession>A0ABS2NKI1</accession>
<comment type="caution">
    <text evidence="2">The sequence shown here is derived from an EMBL/GenBank/DDBJ whole genome shotgun (WGS) entry which is preliminary data.</text>
</comment>
<protein>
    <submittedName>
        <fullName evidence="2">Uncharacterized protein</fullName>
    </submittedName>
</protein>
<keyword evidence="3" id="KW-1185">Reference proteome</keyword>
<feature type="transmembrane region" description="Helical" evidence="1">
    <location>
        <begin position="29"/>
        <end position="49"/>
    </location>
</feature>